<protein>
    <submittedName>
        <fullName evidence="2">Uncharacterized protein</fullName>
    </submittedName>
</protein>
<comment type="caution">
    <text evidence="2">The sequence shown here is derived from an EMBL/GenBank/DDBJ whole genome shotgun (WGS) entry which is preliminary data.</text>
</comment>
<dbReference type="GeneID" id="59331671"/>
<name>A0A8H6F9Z5_9LECA</name>
<accession>A0A8H6F9Z5</accession>
<evidence type="ECO:0000313" key="2">
    <source>
        <dbReference type="EMBL" id="KAF6220129.1"/>
    </source>
</evidence>
<evidence type="ECO:0000256" key="1">
    <source>
        <dbReference type="SAM" id="MobiDB-lite"/>
    </source>
</evidence>
<sequence>MPPGMTNASDGEKPGGLSSTSPASPTPAQRVSRPTLNTAQHSDFDEPCLSAPDARSYVFTT</sequence>
<dbReference type="EMBL" id="JACCJB010000017">
    <property type="protein sequence ID" value="KAF6220129.1"/>
    <property type="molecule type" value="Genomic_DNA"/>
</dbReference>
<proteinExistence type="predicted"/>
<gene>
    <name evidence="2" type="ORF">HO133_003260</name>
</gene>
<keyword evidence="3" id="KW-1185">Reference proteome</keyword>
<evidence type="ECO:0000313" key="3">
    <source>
        <dbReference type="Proteomes" id="UP000593566"/>
    </source>
</evidence>
<feature type="region of interest" description="Disordered" evidence="1">
    <location>
        <begin position="1"/>
        <end position="61"/>
    </location>
</feature>
<dbReference type="RefSeq" id="XP_037149564.1">
    <property type="nucleotide sequence ID" value="XM_037294183.1"/>
</dbReference>
<dbReference type="Proteomes" id="UP000593566">
    <property type="component" value="Unassembled WGS sequence"/>
</dbReference>
<organism evidence="2 3">
    <name type="scientific">Letharia lupina</name>
    <dbReference type="NCBI Taxonomy" id="560253"/>
    <lineage>
        <taxon>Eukaryota</taxon>
        <taxon>Fungi</taxon>
        <taxon>Dikarya</taxon>
        <taxon>Ascomycota</taxon>
        <taxon>Pezizomycotina</taxon>
        <taxon>Lecanoromycetes</taxon>
        <taxon>OSLEUM clade</taxon>
        <taxon>Lecanoromycetidae</taxon>
        <taxon>Lecanorales</taxon>
        <taxon>Lecanorineae</taxon>
        <taxon>Parmeliaceae</taxon>
        <taxon>Letharia</taxon>
    </lineage>
</organism>
<feature type="compositionally biased region" description="Low complexity" evidence="1">
    <location>
        <begin position="18"/>
        <end position="28"/>
    </location>
</feature>
<feature type="compositionally biased region" description="Polar residues" evidence="1">
    <location>
        <begin position="32"/>
        <end position="41"/>
    </location>
</feature>
<reference evidence="2 3" key="1">
    <citation type="journal article" date="2020" name="Genomics">
        <title>Complete, high-quality genomes from long-read metagenomic sequencing of two wolf lichen thalli reveals enigmatic genome architecture.</title>
        <authorList>
            <person name="McKenzie S.K."/>
            <person name="Walston R.F."/>
            <person name="Allen J.L."/>
        </authorList>
    </citation>
    <scope>NUCLEOTIDE SEQUENCE [LARGE SCALE GENOMIC DNA]</scope>
    <source>
        <strain evidence="2">WasteWater1</strain>
    </source>
</reference>
<dbReference type="AlphaFoldDB" id="A0A8H6F9Z5"/>